<evidence type="ECO:0000256" key="2">
    <source>
        <dbReference type="ARBA" id="ARBA00034247"/>
    </source>
</evidence>
<feature type="transmembrane region" description="Helical" evidence="4">
    <location>
        <begin position="72"/>
        <end position="92"/>
    </location>
</feature>
<dbReference type="PANTHER" id="PTHR45138">
    <property type="entry name" value="REGULATORY COMPONENTS OF SENSORY TRANSDUCTION SYSTEM"/>
    <property type="match status" value="1"/>
</dbReference>
<organism evidence="6 7">
    <name type="scientific">Piscinibacter gummiphilus</name>
    <dbReference type="NCBI Taxonomy" id="946333"/>
    <lineage>
        <taxon>Bacteria</taxon>
        <taxon>Pseudomonadati</taxon>
        <taxon>Pseudomonadota</taxon>
        <taxon>Betaproteobacteria</taxon>
        <taxon>Burkholderiales</taxon>
        <taxon>Sphaerotilaceae</taxon>
        <taxon>Piscinibacter</taxon>
    </lineage>
</organism>
<dbReference type="Proteomes" id="UP001303946">
    <property type="component" value="Chromosome"/>
</dbReference>
<dbReference type="InterPro" id="IPR000160">
    <property type="entry name" value="GGDEF_dom"/>
</dbReference>
<keyword evidence="6" id="KW-0548">Nucleotidyltransferase</keyword>
<feature type="transmembrane region" description="Helical" evidence="4">
    <location>
        <begin position="154"/>
        <end position="175"/>
    </location>
</feature>
<evidence type="ECO:0000256" key="1">
    <source>
        <dbReference type="ARBA" id="ARBA00012528"/>
    </source>
</evidence>
<dbReference type="NCBIfam" id="TIGR00254">
    <property type="entry name" value="GGDEF"/>
    <property type="match status" value="1"/>
</dbReference>
<feature type="transmembrane region" description="Helical" evidence="4">
    <location>
        <begin position="121"/>
        <end position="142"/>
    </location>
</feature>
<gene>
    <name evidence="6" type="ORF">RXV79_25090</name>
</gene>
<dbReference type="PANTHER" id="PTHR45138:SF9">
    <property type="entry name" value="DIGUANYLATE CYCLASE DGCM-RELATED"/>
    <property type="match status" value="1"/>
</dbReference>
<protein>
    <recommendedName>
        <fullName evidence="1">diguanylate cyclase</fullName>
        <ecNumber evidence="1">2.7.7.65</ecNumber>
    </recommendedName>
</protein>
<comment type="catalytic activity">
    <reaction evidence="2">
        <text>2 GTP = 3',3'-c-di-GMP + 2 diphosphate</text>
        <dbReference type="Rhea" id="RHEA:24898"/>
        <dbReference type="ChEBI" id="CHEBI:33019"/>
        <dbReference type="ChEBI" id="CHEBI:37565"/>
        <dbReference type="ChEBI" id="CHEBI:58805"/>
        <dbReference type="EC" id="2.7.7.65"/>
    </reaction>
</comment>
<feature type="domain" description="GGDEF" evidence="5">
    <location>
        <begin position="219"/>
        <end position="351"/>
    </location>
</feature>
<dbReference type="EMBL" id="CP136336">
    <property type="protein sequence ID" value="WOB08164.1"/>
    <property type="molecule type" value="Genomic_DNA"/>
</dbReference>
<feature type="transmembrane region" description="Helical" evidence="4">
    <location>
        <begin position="20"/>
        <end position="40"/>
    </location>
</feature>
<dbReference type="Pfam" id="PF00990">
    <property type="entry name" value="GGDEF"/>
    <property type="match status" value="1"/>
</dbReference>
<dbReference type="InterPro" id="IPR043128">
    <property type="entry name" value="Rev_trsase/Diguanyl_cyclase"/>
</dbReference>
<feature type="transmembrane region" description="Helical" evidence="4">
    <location>
        <begin position="46"/>
        <end position="65"/>
    </location>
</feature>
<evidence type="ECO:0000256" key="3">
    <source>
        <dbReference type="SAM" id="MobiDB-lite"/>
    </source>
</evidence>
<evidence type="ECO:0000313" key="6">
    <source>
        <dbReference type="EMBL" id="WOB08164.1"/>
    </source>
</evidence>
<dbReference type="InterPro" id="IPR050469">
    <property type="entry name" value="Diguanylate_Cyclase"/>
</dbReference>
<accession>A0ABZ0CT61</accession>
<evidence type="ECO:0000313" key="7">
    <source>
        <dbReference type="Proteomes" id="UP001303946"/>
    </source>
</evidence>
<dbReference type="InterPro" id="IPR029787">
    <property type="entry name" value="Nucleotide_cyclase"/>
</dbReference>
<dbReference type="EC" id="2.7.7.65" evidence="1"/>
<dbReference type="SMART" id="SM00267">
    <property type="entry name" value="GGDEF"/>
    <property type="match status" value="1"/>
</dbReference>
<keyword evidence="4" id="KW-0812">Transmembrane</keyword>
<dbReference type="CDD" id="cd01949">
    <property type="entry name" value="GGDEF"/>
    <property type="match status" value="1"/>
</dbReference>
<keyword evidence="4" id="KW-1133">Transmembrane helix</keyword>
<dbReference type="Gene3D" id="3.30.70.270">
    <property type="match status" value="1"/>
</dbReference>
<keyword evidence="4" id="KW-0472">Membrane</keyword>
<dbReference type="SUPFAM" id="SSF55073">
    <property type="entry name" value="Nucleotide cyclase"/>
    <property type="match status" value="1"/>
</dbReference>
<reference evidence="6 7" key="1">
    <citation type="submission" date="2023-10" db="EMBL/GenBank/DDBJ databases">
        <title>Bacteria for the degradation of biodegradable plastic PBAT(Polybutylene adipate terephthalate).</title>
        <authorList>
            <person name="Weon H.-Y."/>
            <person name="Yeon J."/>
        </authorList>
    </citation>
    <scope>NUCLEOTIDE SEQUENCE [LARGE SCALE GENOMIC DNA]</scope>
    <source>
        <strain evidence="6 7">SBD 7-3</strain>
    </source>
</reference>
<dbReference type="PROSITE" id="PS50887">
    <property type="entry name" value="GGDEF"/>
    <property type="match status" value="1"/>
</dbReference>
<keyword evidence="7" id="KW-1185">Reference proteome</keyword>
<evidence type="ECO:0000256" key="4">
    <source>
        <dbReference type="SAM" id="Phobius"/>
    </source>
</evidence>
<feature type="transmembrane region" description="Helical" evidence="4">
    <location>
        <begin position="98"/>
        <end position="114"/>
    </location>
</feature>
<dbReference type="GO" id="GO:0052621">
    <property type="term" value="F:diguanylate cyclase activity"/>
    <property type="evidence" value="ECO:0007669"/>
    <property type="project" value="UniProtKB-EC"/>
</dbReference>
<keyword evidence="6" id="KW-0808">Transferase</keyword>
<proteinExistence type="predicted"/>
<dbReference type="RefSeq" id="WP_316700855.1">
    <property type="nucleotide sequence ID" value="NZ_CP136336.1"/>
</dbReference>
<evidence type="ECO:0000259" key="5">
    <source>
        <dbReference type="PROSITE" id="PS50887"/>
    </source>
</evidence>
<name>A0ABZ0CT61_9BURK</name>
<feature type="region of interest" description="Disordered" evidence="3">
    <location>
        <begin position="346"/>
        <end position="365"/>
    </location>
</feature>
<sequence length="365" mass="39630">MPDSSAARRTGHTGRSYWQVLVRAVVAAALVHTAFAGLFFALSAPLMGWVNVASVALYGAAYTLLRQRRNRAALVLVWAELLVHALVATRALGWESGFHYYVLLMMPMVFMSPVRRARSKVLLGVALAAFYLGLDLLAHHHAPLVVLTPGALDAVRTVNIVATLALLAHLANFYLRAVMRAETRLHDLATTDPLTGLANRRRALDVADLHLARRRRDGAPMSLILGDVDHFKSVNDRHGHEVGDQVLIAVAQAMQVATREADTVCRWGGEEFLIVLPDTGPAEALQVAERVRAAVQRAQVPHGGETLGVTITLGVSTLHTMESLSQAIARADGAMYRGKVEGRNRCVGDAPDDTPATQRELALEY</sequence>